<organism evidence="1 2">
    <name type="scientific">Ambispora gerdemannii</name>
    <dbReference type="NCBI Taxonomy" id="144530"/>
    <lineage>
        <taxon>Eukaryota</taxon>
        <taxon>Fungi</taxon>
        <taxon>Fungi incertae sedis</taxon>
        <taxon>Mucoromycota</taxon>
        <taxon>Glomeromycotina</taxon>
        <taxon>Glomeromycetes</taxon>
        <taxon>Archaeosporales</taxon>
        <taxon>Ambisporaceae</taxon>
        <taxon>Ambispora</taxon>
    </lineage>
</organism>
<gene>
    <name evidence="1" type="ORF">AGERDE_LOCUS269</name>
</gene>
<dbReference type="AlphaFoldDB" id="A0A9N8YMK7"/>
<dbReference type="Proteomes" id="UP000789831">
    <property type="component" value="Unassembled WGS sequence"/>
</dbReference>
<proteinExistence type="predicted"/>
<evidence type="ECO:0000313" key="1">
    <source>
        <dbReference type="EMBL" id="CAG8433862.1"/>
    </source>
</evidence>
<comment type="caution">
    <text evidence="1">The sequence shown here is derived from an EMBL/GenBank/DDBJ whole genome shotgun (WGS) entry which is preliminary data.</text>
</comment>
<sequence length="61" mass="6976">MNSRPPTITEKDFSGSSIIEGITSFLLLQEVYWLLEIYDQIFVSSFVILPESLNHGRVTKD</sequence>
<name>A0A9N8YMK7_9GLOM</name>
<dbReference type="EMBL" id="CAJVPL010000012">
    <property type="protein sequence ID" value="CAG8433862.1"/>
    <property type="molecule type" value="Genomic_DNA"/>
</dbReference>
<protein>
    <submittedName>
        <fullName evidence="1">9616_t:CDS:1</fullName>
    </submittedName>
</protein>
<reference evidence="1" key="1">
    <citation type="submission" date="2021-06" db="EMBL/GenBank/DDBJ databases">
        <authorList>
            <person name="Kallberg Y."/>
            <person name="Tangrot J."/>
            <person name="Rosling A."/>
        </authorList>
    </citation>
    <scope>NUCLEOTIDE SEQUENCE</scope>
    <source>
        <strain evidence="1">MT106</strain>
    </source>
</reference>
<keyword evidence="2" id="KW-1185">Reference proteome</keyword>
<evidence type="ECO:0000313" key="2">
    <source>
        <dbReference type="Proteomes" id="UP000789831"/>
    </source>
</evidence>
<accession>A0A9N8YMK7</accession>